<feature type="domain" description="HTH merR-type" evidence="2">
    <location>
        <begin position="10"/>
        <end position="79"/>
    </location>
</feature>
<keyword evidence="3" id="KW-0346">Stress response</keyword>
<dbReference type="AlphaFoldDB" id="A0A916LL14"/>
<dbReference type="PROSITE" id="PS00552">
    <property type="entry name" value="HTH_MERR_1"/>
    <property type="match status" value="1"/>
</dbReference>
<dbReference type="EMBL" id="CZVV01000194">
    <property type="protein sequence ID" value="CUT05875.1"/>
    <property type="molecule type" value="Genomic_DNA"/>
</dbReference>
<dbReference type="RefSeq" id="WP_072264278.1">
    <property type="nucleotide sequence ID" value="NZ_CZVV01000194.1"/>
</dbReference>
<dbReference type="GO" id="GO:0003677">
    <property type="term" value="F:DNA binding"/>
    <property type="evidence" value="ECO:0007669"/>
    <property type="project" value="UniProtKB-KW"/>
</dbReference>
<dbReference type="InterPro" id="IPR000551">
    <property type="entry name" value="MerR-type_HTH_dom"/>
</dbReference>
<name>A0A916LL14_KRYT1</name>
<dbReference type="PRINTS" id="PR00040">
    <property type="entry name" value="HTHMERR"/>
</dbReference>
<dbReference type="Pfam" id="PF13411">
    <property type="entry name" value="MerR_1"/>
    <property type="match status" value="1"/>
</dbReference>
<dbReference type="PANTHER" id="PTHR30204">
    <property type="entry name" value="REDOX-CYCLING DRUG-SENSING TRANSCRIPTIONAL ACTIVATOR SOXR"/>
    <property type="match status" value="1"/>
</dbReference>
<dbReference type="SMART" id="SM00422">
    <property type="entry name" value="HTH_MERR"/>
    <property type="match status" value="1"/>
</dbReference>
<accession>A0A916LL14</accession>
<gene>
    <name evidence="3" type="ORF">JGI25_01670</name>
</gene>
<proteinExistence type="predicted"/>
<reference evidence="3 4" key="1">
    <citation type="submission" date="2015-11" db="EMBL/GenBank/DDBJ databases">
        <authorList>
            <person name="Varghese N."/>
        </authorList>
    </citation>
    <scope>NUCLEOTIDE SEQUENCE [LARGE SCALE GENOMIC DNA]</scope>
    <source>
        <strain evidence="3 4">JGI-25</strain>
    </source>
</reference>
<dbReference type="GO" id="GO:0003700">
    <property type="term" value="F:DNA-binding transcription factor activity"/>
    <property type="evidence" value="ECO:0007669"/>
    <property type="project" value="InterPro"/>
</dbReference>
<dbReference type="Gene3D" id="1.10.1660.10">
    <property type="match status" value="1"/>
</dbReference>
<organism evidence="3 4">
    <name type="scientific">Kryptobacter tengchongensis</name>
    <dbReference type="NCBI Taxonomy" id="1643429"/>
    <lineage>
        <taxon>Bacteria</taxon>
        <taxon>Pseudomonadati</taxon>
        <taxon>Candidatus Kryptoniota</taxon>
        <taxon>Candidatus Kryptobacter</taxon>
    </lineage>
</organism>
<evidence type="ECO:0000313" key="4">
    <source>
        <dbReference type="Proteomes" id="UP000243105"/>
    </source>
</evidence>
<comment type="caution">
    <text evidence="3">The sequence shown here is derived from an EMBL/GenBank/DDBJ whole genome shotgun (WGS) entry which is preliminary data.</text>
</comment>
<sequence length="150" mass="17487">MKAVDENEPVFPIGIVARKLGISEHTIRLYEREGLIIPYKKESGHRLFSMRDMERIECIKKTINEKKISIAGIRRLLALIPCWEIKGCEDEIKLNCPAYVDYEKPCWLHKEQLKGDCATNECRECPVYNSIKSCDELKELLKRYIENVSI</sequence>
<protein>
    <submittedName>
        <fullName evidence="3">MerR family transcriptional regulator, heat shock protein HspR</fullName>
    </submittedName>
</protein>
<evidence type="ECO:0000259" key="2">
    <source>
        <dbReference type="PROSITE" id="PS50937"/>
    </source>
</evidence>
<evidence type="ECO:0000256" key="1">
    <source>
        <dbReference type="ARBA" id="ARBA00023125"/>
    </source>
</evidence>
<keyword evidence="1" id="KW-0238">DNA-binding</keyword>
<dbReference type="PROSITE" id="PS50937">
    <property type="entry name" value="HTH_MERR_2"/>
    <property type="match status" value="1"/>
</dbReference>
<dbReference type="InterPro" id="IPR009061">
    <property type="entry name" value="DNA-bd_dom_put_sf"/>
</dbReference>
<dbReference type="InterPro" id="IPR047057">
    <property type="entry name" value="MerR_fam"/>
</dbReference>
<evidence type="ECO:0000313" key="3">
    <source>
        <dbReference type="EMBL" id="CUT05875.1"/>
    </source>
</evidence>
<dbReference type="PANTHER" id="PTHR30204:SF58">
    <property type="entry name" value="HTH-TYPE TRANSCRIPTIONAL REGULATOR YFMP"/>
    <property type="match status" value="1"/>
</dbReference>
<dbReference type="Proteomes" id="UP000243105">
    <property type="component" value="Unassembled WGS sequence"/>
</dbReference>
<dbReference type="SUPFAM" id="SSF46955">
    <property type="entry name" value="Putative DNA-binding domain"/>
    <property type="match status" value="1"/>
</dbReference>